<dbReference type="Proteomes" id="UP000805841">
    <property type="component" value="Unassembled WGS sequence"/>
</dbReference>
<accession>A0ABR7Z2N4</accession>
<feature type="region of interest" description="Disordered" evidence="1">
    <location>
        <begin position="234"/>
        <end position="256"/>
    </location>
</feature>
<proteinExistence type="predicted"/>
<comment type="caution">
    <text evidence="2">The sequence shown here is derived from an EMBL/GenBank/DDBJ whole genome shotgun (WGS) entry which is preliminary data.</text>
</comment>
<evidence type="ECO:0000313" key="2">
    <source>
        <dbReference type="EMBL" id="MBD1599541.1"/>
    </source>
</evidence>
<keyword evidence="3" id="KW-1185">Reference proteome</keyword>
<dbReference type="EMBL" id="JAAOCA010000014">
    <property type="protein sequence ID" value="MBD1599541.1"/>
    <property type="molecule type" value="Genomic_DNA"/>
</dbReference>
<name>A0ABR7Z2N4_9PSED</name>
<protein>
    <submittedName>
        <fullName evidence="2">Uncharacterized protein</fullName>
    </submittedName>
</protein>
<dbReference type="RefSeq" id="WP_190421045.1">
    <property type="nucleotide sequence ID" value="NZ_JAAOCA010000014.1"/>
</dbReference>
<evidence type="ECO:0000313" key="3">
    <source>
        <dbReference type="Proteomes" id="UP000805841"/>
    </source>
</evidence>
<reference evidence="2 3" key="1">
    <citation type="journal article" date="2020" name="Insects">
        <title>Bacteria Belonging to Pseudomonas typographi sp. nov. from the Bark Beetle Ips typographus Have Genomic Potential to Aid in the Host Ecology.</title>
        <authorList>
            <person name="Peral-Aranega E."/>
            <person name="Saati-Santamaria Z."/>
            <person name="Kolarik M."/>
            <person name="Rivas R."/>
            <person name="Garcia-Fraile P."/>
        </authorList>
    </citation>
    <scope>NUCLEOTIDE SEQUENCE [LARGE SCALE GENOMIC DNA]</scope>
    <source>
        <strain evidence="2 3">CA3A</strain>
    </source>
</reference>
<organism evidence="2 3">
    <name type="scientific">Pseudomonas typographi</name>
    <dbReference type="NCBI Taxonomy" id="2715964"/>
    <lineage>
        <taxon>Bacteria</taxon>
        <taxon>Pseudomonadati</taxon>
        <taxon>Pseudomonadota</taxon>
        <taxon>Gammaproteobacteria</taxon>
        <taxon>Pseudomonadales</taxon>
        <taxon>Pseudomonadaceae</taxon>
        <taxon>Pseudomonas</taxon>
    </lineage>
</organism>
<sequence>MLARLTSTLCQSAPRISQVRERLSVFRLSKLFKARNTSARFQPPNQPLITLPPVHKERLIRLFNELDADKARVILEPRSINGSAWQQLMKSPRVCTTLRESLHAQVERFGEGYLFTQLQAARKRYALPPAGVITSLDSLINSLDDRGAHLFNYHPVNIKAIEAQLLARLERLPRTEINTRLIEALNAQPGITGPLFTARHQSALLSPTQAPKSYSATSLPDAWPIPATPDCPLAPDASRNVAKYTPTPEPAEDEDEAFGSVLPVADQENESQPPSVPTALATGAALAVAKAARQIVELDLFYDHRNQQIATAQLQVALKRLGQASALSLPKSSAESQALQDSIELYRLILTLMKSSRPENLRELVASVGPNATRMLKPDWPATIHFAMITKQCTRPQQTYERLRCLSQRLGNDATLQLLADGYRASTR</sequence>
<evidence type="ECO:0000256" key="1">
    <source>
        <dbReference type="SAM" id="MobiDB-lite"/>
    </source>
</evidence>
<gene>
    <name evidence="2" type="ORF">HAQ05_12605</name>
</gene>